<dbReference type="AlphaFoldDB" id="A0A6A7B125"/>
<protein>
    <submittedName>
        <fullName evidence="1">Uncharacterized protein</fullName>
    </submittedName>
</protein>
<reference evidence="1" key="1">
    <citation type="submission" date="2020-01" db="EMBL/GenBank/DDBJ databases">
        <authorList>
            <consortium name="DOE Joint Genome Institute"/>
            <person name="Haridas S."/>
            <person name="Albert R."/>
            <person name="Binder M."/>
            <person name="Bloem J."/>
            <person name="Labutti K."/>
            <person name="Salamov A."/>
            <person name="Andreopoulos B."/>
            <person name="Baker S.E."/>
            <person name="Barry K."/>
            <person name="Bills G."/>
            <person name="Bluhm B.H."/>
            <person name="Cannon C."/>
            <person name="Castanera R."/>
            <person name="Culley D.E."/>
            <person name="Daum C."/>
            <person name="Ezra D."/>
            <person name="Gonzalez J.B."/>
            <person name="Henrissat B."/>
            <person name="Kuo A."/>
            <person name="Liang C."/>
            <person name="Lipzen A."/>
            <person name="Lutzoni F."/>
            <person name="Magnuson J."/>
            <person name="Mondo S."/>
            <person name="Nolan M."/>
            <person name="Ohm R."/>
            <person name="Pangilinan J."/>
            <person name="Park H.-J."/>
            <person name="Ramirez L."/>
            <person name="Alfaro M."/>
            <person name="Sun H."/>
            <person name="Tritt A."/>
            <person name="Yoshinaga Y."/>
            <person name="Zwiers L.-H."/>
            <person name="Turgeon B.G."/>
            <person name="Goodwin S.B."/>
            <person name="Spatafora J.W."/>
            <person name="Crous P.W."/>
            <person name="Grigoriev I.V."/>
        </authorList>
    </citation>
    <scope>NUCLEOTIDE SEQUENCE</scope>
    <source>
        <strain evidence="1">IPT5</strain>
    </source>
</reference>
<name>A0A6A7B125_9PLEO</name>
<sequence>MANADREFDSVFCHMSPDTRKNLYICKKWAATGGMDKVLQEHGADVIVAPADSFFAGVAVGASLTLPLVNL</sequence>
<evidence type="ECO:0000313" key="2">
    <source>
        <dbReference type="Proteomes" id="UP000799423"/>
    </source>
</evidence>
<evidence type="ECO:0000313" key="1">
    <source>
        <dbReference type="EMBL" id="KAF2848115.1"/>
    </source>
</evidence>
<accession>A0A6A7B125</accession>
<dbReference type="EMBL" id="MU006320">
    <property type="protein sequence ID" value="KAF2848115.1"/>
    <property type="molecule type" value="Genomic_DNA"/>
</dbReference>
<organism evidence="1 2">
    <name type="scientific">Plenodomus tracheiphilus IPT5</name>
    <dbReference type="NCBI Taxonomy" id="1408161"/>
    <lineage>
        <taxon>Eukaryota</taxon>
        <taxon>Fungi</taxon>
        <taxon>Dikarya</taxon>
        <taxon>Ascomycota</taxon>
        <taxon>Pezizomycotina</taxon>
        <taxon>Dothideomycetes</taxon>
        <taxon>Pleosporomycetidae</taxon>
        <taxon>Pleosporales</taxon>
        <taxon>Pleosporineae</taxon>
        <taxon>Leptosphaeriaceae</taxon>
        <taxon>Plenodomus</taxon>
    </lineage>
</organism>
<keyword evidence="2" id="KW-1185">Reference proteome</keyword>
<dbReference type="Proteomes" id="UP000799423">
    <property type="component" value="Unassembled WGS sequence"/>
</dbReference>
<gene>
    <name evidence="1" type="ORF">T440DRAFT_520305</name>
</gene>
<proteinExistence type="predicted"/>
<dbReference type="OrthoDB" id="566138at2759"/>